<dbReference type="OrthoDB" id="6106364at2759"/>
<dbReference type="InterPro" id="IPR013783">
    <property type="entry name" value="Ig-like_fold"/>
</dbReference>
<feature type="domain" description="IPT/TIG" evidence="2">
    <location>
        <begin position="511"/>
        <end position="594"/>
    </location>
</feature>
<dbReference type="Gene3D" id="2.60.40.10">
    <property type="entry name" value="Immunoglobulins"/>
    <property type="match status" value="3"/>
</dbReference>
<evidence type="ECO:0000313" key="3">
    <source>
        <dbReference type="EMBL" id="CAG2238875.1"/>
    </source>
</evidence>
<dbReference type="CDD" id="cd00603">
    <property type="entry name" value="IPT_PCSR"/>
    <property type="match status" value="2"/>
</dbReference>
<feature type="domain" description="IPT/TIG" evidence="2">
    <location>
        <begin position="415"/>
        <end position="509"/>
    </location>
</feature>
<dbReference type="AlphaFoldDB" id="A0A8S3U5R7"/>
<evidence type="ECO:0000313" key="4">
    <source>
        <dbReference type="Proteomes" id="UP000683360"/>
    </source>
</evidence>
<reference evidence="3" key="1">
    <citation type="submission" date="2021-03" db="EMBL/GenBank/DDBJ databases">
        <authorList>
            <person name="Bekaert M."/>
        </authorList>
    </citation>
    <scope>NUCLEOTIDE SEQUENCE</scope>
</reference>
<feature type="transmembrane region" description="Helical" evidence="1">
    <location>
        <begin position="675"/>
        <end position="700"/>
    </location>
</feature>
<dbReference type="Pfam" id="PF01833">
    <property type="entry name" value="TIG"/>
    <property type="match status" value="3"/>
</dbReference>
<dbReference type="EMBL" id="CAJPWZ010002494">
    <property type="protein sequence ID" value="CAG2238875.1"/>
    <property type="molecule type" value="Genomic_DNA"/>
</dbReference>
<dbReference type="GO" id="GO:0002116">
    <property type="term" value="C:semaphorin receptor complex"/>
    <property type="evidence" value="ECO:0007669"/>
    <property type="project" value="TreeGrafter"/>
</dbReference>
<keyword evidence="1" id="KW-0472">Membrane</keyword>
<proteinExistence type="predicted"/>
<organism evidence="3 4">
    <name type="scientific">Mytilus edulis</name>
    <name type="common">Blue mussel</name>
    <dbReference type="NCBI Taxonomy" id="6550"/>
    <lineage>
        <taxon>Eukaryota</taxon>
        <taxon>Metazoa</taxon>
        <taxon>Spiralia</taxon>
        <taxon>Lophotrochozoa</taxon>
        <taxon>Mollusca</taxon>
        <taxon>Bivalvia</taxon>
        <taxon>Autobranchia</taxon>
        <taxon>Pteriomorphia</taxon>
        <taxon>Mytilida</taxon>
        <taxon>Mytiloidea</taxon>
        <taxon>Mytilidae</taxon>
        <taxon>Mytilinae</taxon>
        <taxon>Mytilus</taxon>
    </lineage>
</organism>
<dbReference type="SUPFAM" id="SSF81296">
    <property type="entry name" value="E set domains"/>
    <property type="match status" value="3"/>
</dbReference>
<dbReference type="GO" id="GO:0017154">
    <property type="term" value="F:semaphorin receptor activity"/>
    <property type="evidence" value="ECO:0007669"/>
    <property type="project" value="InterPro"/>
</dbReference>
<protein>
    <submittedName>
        <fullName evidence="3">PLXNA</fullName>
    </submittedName>
</protein>
<dbReference type="GO" id="GO:0007162">
    <property type="term" value="P:negative regulation of cell adhesion"/>
    <property type="evidence" value="ECO:0007669"/>
    <property type="project" value="TreeGrafter"/>
</dbReference>
<dbReference type="InterPro" id="IPR031148">
    <property type="entry name" value="Plexin"/>
</dbReference>
<dbReference type="GO" id="GO:0030334">
    <property type="term" value="P:regulation of cell migration"/>
    <property type="evidence" value="ECO:0007669"/>
    <property type="project" value="TreeGrafter"/>
</dbReference>
<dbReference type="GO" id="GO:0050772">
    <property type="term" value="P:positive regulation of axonogenesis"/>
    <property type="evidence" value="ECO:0007669"/>
    <property type="project" value="TreeGrafter"/>
</dbReference>
<evidence type="ECO:0000259" key="2">
    <source>
        <dbReference type="SMART" id="SM00429"/>
    </source>
</evidence>
<dbReference type="SMART" id="SM00429">
    <property type="entry name" value="IPT"/>
    <property type="match status" value="3"/>
</dbReference>
<dbReference type="InterPro" id="IPR014756">
    <property type="entry name" value="Ig_E-set"/>
</dbReference>
<dbReference type="InterPro" id="IPR008936">
    <property type="entry name" value="Rho_GTPase_activation_prot"/>
</dbReference>
<evidence type="ECO:0000256" key="1">
    <source>
        <dbReference type="SAM" id="Phobius"/>
    </source>
</evidence>
<sequence>MDGFQLFVTNASTIPPVDHACYNETQGQPYPNISQTIPCNKIGKYVIYYDGTGSDEGGQIYEPSIELCYVAINGCPSTFWGSNCEISCAESCISQSCFPGNGSCIWGGCHDKNCLRSNCEKPAICTDGCNGNRTGPNCDKHNMAFNSSVMFNQIVIDQDSLVNDGDKKSCVKIQQSTERIVVDINETSIVNEIYLHLNVNTNISGNHTIYASNASDLSEHKTVLYNNESSPPTLITTRAVFRYLIYVFPRQDENSLSEICEIGILVSCPRSSYGLLCNETCPQNCKGPCDLDTGICKFGCVSGWIGSKCETGMKQRCKTNQHNMYIQVIQVNPSSGPVYGGTVVTITGKYIGNVTDNIVVAISGVQCHNITVIKPDTRLTCIIGEGNIPQAKGLFVSVNSNNFSDSNTTYFSFKRPRIVNVNPTKGIVSGGTTVTIGGQNIAFEGRNRYNISFCNNEICIECSNLPTALNEPIIKCKTGQSEEPRNMTRLQVVIDDLTNLTLNETFRYLPDPTFNISNEPQKSVQSGGSTFTIRGEGFNNVENITVEKVDKPCDVPDDTLAVCNTPPNLNNETNNQTIIVHFDGLTVHIPIEYVTDPTFERFQGVQDYDKESTITIKVTLEILIPLLSDKVFQMKFNVIIERQDNWVWMPMTKVNVGNIKAYIGDLQYKEDVNTLAFVVGALAAALATAIVIGVSAVVILRKKKKKAIKEFKMELMTREEMIRKASREEFADAQMNIRDIKSDLVTTRVPYSSYQNYILHQLFPNQDISNNPLLHDSEITDDRKAGIKSAIEKFEMLLSNKLFLKSLIQTLDRPNMLTMQEKAHFASVLSISLLGNMRLFFDLVQCLLVDMVRSSTKKQHKVLFRRFDSITMRLMVNWLQIGLYKHLTSRSGIHLFMLYRAVQTIIEMGPIDALTGNSKNTIAEEKLLKMRIEYQSLTLQIDLNGNSDQHYPVKVLDCDTISQVKQKCCAQIYKNKPASEIPHNDELSLEWQQGKAGKLLLNDIDNTSDRNNGLVCLNTLKHYMVQDDSKMALMYKQHDDDDVYVNSTEIRTESVTSEDITLLMPDLGNVGEEIKHKWHLVY</sequence>
<dbReference type="Gene3D" id="1.10.506.10">
    <property type="entry name" value="GTPase Activation - p120gap, domain 1"/>
    <property type="match status" value="1"/>
</dbReference>
<gene>
    <name evidence="3" type="ORF">MEDL_51264</name>
</gene>
<dbReference type="Proteomes" id="UP000683360">
    <property type="component" value="Unassembled WGS sequence"/>
</dbReference>
<feature type="domain" description="IPT/TIG" evidence="2">
    <location>
        <begin position="327"/>
        <end position="414"/>
    </location>
</feature>
<dbReference type="PANTHER" id="PTHR22625">
    <property type="entry name" value="PLEXIN"/>
    <property type="match status" value="1"/>
</dbReference>
<dbReference type="InterPro" id="IPR002909">
    <property type="entry name" value="IPT_dom"/>
</dbReference>
<dbReference type="GO" id="GO:0008360">
    <property type="term" value="P:regulation of cell shape"/>
    <property type="evidence" value="ECO:0007669"/>
    <property type="project" value="TreeGrafter"/>
</dbReference>
<keyword evidence="4" id="KW-1185">Reference proteome</keyword>
<dbReference type="GO" id="GO:0005886">
    <property type="term" value="C:plasma membrane"/>
    <property type="evidence" value="ECO:0007669"/>
    <property type="project" value="TreeGrafter"/>
</dbReference>
<dbReference type="CDD" id="cd00102">
    <property type="entry name" value="IPT"/>
    <property type="match status" value="1"/>
</dbReference>
<keyword evidence="1" id="KW-1133">Transmembrane helix</keyword>
<keyword evidence="1" id="KW-0812">Transmembrane</keyword>
<accession>A0A8S3U5R7</accession>
<dbReference type="PANTHER" id="PTHR22625:SF44">
    <property type="entry name" value="PLEXIN-B"/>
    <property type="match status" value="1"/>
</dbReference>
<name>A0A8S3U5R7_MYTED</name>
<comment type="caution">
    <text evidence="3">The sequence shown here is derived from an EMBL/GenBank/DDBJ whole genome shotgun (WGS) entry which is preliminary data.</text>
</comment>
<dbReference type="InterPro" id="IPR013548">
    <property type="entry name" value="Plexin_cytoplasmic_RasGAP_dom"/>
</dbReference>
<dbReference type="Pfam" id="PF08337">
    <property type="entry name" value="Plexin_cytopl"/>
    <property type="match status" value="1"/>
</dbReference>